<gene>
    <name evidence="3" type="ORF">KKR89_02470</name>
</gene>
<accession>A0ABX8GKD0</accession>
<dbReference type="InterPro" id="IPR035490">
    <property type="entry name" value="GlmS/FrlB_SIS"/>
</dbReference>
<dbReference type="PANTHER" id="PTHR10937">
    <property type="entry name" value="GLUCOSAMINE--FRUCTOSE-6-PHOSPHATE AMINOTRANSFERASE, ISOMERIZING"/>
    <property type="match status" value="1"/>
</dbReference>
<dbReference type="CDD" id="cd05008">
    <property type="entry name" value="SIS_GlmS_GlmD_1"/>
    <property type="match status" value="1"/>
</dbReference>
<dbReference type="Gene3D" id="3.40.50.10490">
    <property type="entry name" value="Glucose-6-phosphate isomerase like protein, domain 1"/>
    <property type="match status" value="2"/>
</dbReference>
<dbReference type="Proteomes" id="UP000679335">
    <property type="component" value="Chromosome"/>
</dbReference>
<proteinExistence type="predicted"/>
<feature type="domain" description="SIS" evidence="2">
    <location>
        <begin position="202"/>
        <end position="343"/>
    </location>
</feature>
<evidence type="ECO:0000259" key="2">
    <source>
        <dbReference type="PROSITE" id="PS51464"/>
    </source>
</evidence>
<keyword evidence="1" id="KW-0677">Repeat</keyword>
<evidence type="ECO:0000313" key="4">
    <source>
        <dbReference type="Proteomes" id="UP000679335"/>
    </source>
</evidence>
<dbReference type="PANTHER" id="PTHR10937:SF8">
    <property type="entry name" value="AMINOTRANSFERASE-RELATED"/>
    <property type="match status" value="1"/>
</dbReference>
<feature type="domain" description="SIS" evidence="2">
    <location>
        <begin position="33"/>
        <end position="176"/>
    </location>
</feature>
<name>A0ABX8GKD0_9CELL</name>
<organism evidence="3 4">
    <name type="scientific">Cellulomonas dongxiuzhuiae</name>
    <dbReference type="NCBI Taxonomy" id="2819979"/>
    <lineage>
        <taxon>Bacteria</taxon>
        <taxon>Bacillati</taxon>
        <taxon>Actinomycetota</taxon>
        <taxon>Actinomycetes</taxon>
        <taxon>Micrococcales</taxon>
        <taxon>Cellulomonadaceae</taxon>
        <taxon>Cellulomonas</taxon>
    </lineage>
</organism>
<dbReference type="PROSITE" id="PS51464">
    <property type="entry name" value="SIS"/>
    <property type="match status" value="2"/>
</dbReference>
<dbReference type="EMBL" id="CP076023">
    <property type="protein sequence ID" value="QWC16554.1"/>
    <property type="molecule type" value="Genomic_DNA"/>
</dbReference>
<dbReference type="InterPro" id="IPR035466">
    <property type="entry name" value="GlmS/AgaS_SIS"/>
</dbReference>
<dbReference type="SUPFAM" id="SSF53697">
    <property type="entry name" value="SIS domain"/>
    <property type="match status" value="1"/>
</dbReference>
<dbReference type="RefSeq" id="WP_208197117.1">
    <property type="nucleotide sequence ID" value="NZ_CP076023.1"/>
</dbReference>
<evidence type="ECO:0000256" key="1">
    <source>
        <dbReference type="ARBA" id="ARBA00022737"/>
    </source>
</evidence>
<protein>
    <submittedName>
        <fullName evidence="3">SIS domain-containing protein</fullName>
    </submittedName>
</protein>
<reference evidence="3 4" key="1">
    <citation type="submission" date="2021-05" db="EMBL/GenBank/DDBJ databases">
        <title>Novel species in genus Cellulomonas.</title>
        <authorList>
            <person name="Zhang G."/>
        </authorList>
    </citation>
    <scope>NUCLEOTIDE SEQUENCE [LARGE SCALE GENOMIC DNA]</scope>
    <source>
        <strain evidence="4">zg-ZUI157</strain>
    </source>
</reference>
<dbReference type="Pfam" id="PF01380">
    <property type="entry name" value="SIS"/>
    <property type="match status" value="2"/>
</dbReference>
<keyword evidence="4" id="KW-1185">Reference proteome</keyword>
<dbReference type="InterPro" id="IPR001347">
    <property type="entry name" value="SIS_dom"/>
</dbReference>
<dbReference type="CDD" id="cd05009">
    <property type="entry name" value="SIS_GlmS_GlmD_2"/>
    <property type="match status" value="1"/>
</dbReference>
<evidence type="ECO:0000313" key="3">
    <source>
        <dbReference type="EMBL" id="QWC16554.1"/>
    </source>
</evidence>
<dbReference type="InterPro" id="IPR046348">
    <property type="entry name" value="SIS_dom_sf"/>
</dbReference>
<sequence>MTDQTIPGALMRAEIAEQPERWLELGAAGVGDAARLVRERGVDAVTFAARGTSDHAAVYGQYLVQTQLGIPAHMATPSMATVYQRDVTSPSTLVVALSQSGRSPDLVETVRSARRSACPTLAITNDPSSPLATGADVHVPIRAGAELSVAATKSYTGELLALYLWVQELLGTPPEVVTARVADVARAGRALHERARGWARRVALELGDADRALVLGRGYGLATAREAALKLTETCAVAASGWSAADAKHGPLAQVVAGTPVFCLRGATVGRESVEALMPDLRARGARLWSTWAAPEAGGDAGPDDLVLPSGVADELVPLLEIIPFQLLALELSLVRGMDPDRPRGLTKVTLTS</sequence>